<gene>
    <name evidence="1" type="ORF">SNE25_26580</name>
</gene>
<evidence type="ECO:0000313" key="2">
    <source>
        <dbReference type="Proteomes" id="UP001324380"/>
    </source>
</evidence>
<evidence type="ECO:0008006" key="3">
    <source>
        <dbReference type="Google" id="ProtNLM"/>
    </source>
</evidence>
<organism evidence="1 2">
    <name type="scientific">Mucilaginibacter sabulilitoris</name>
    <dbReference type="NCBI Taxonomy" id="1173583"/>
    <lineage>
        <taxon>Bacteria</taxon>
        <taxon>Pseudomonadati</taxon>
        <taxon>Bacteroidota</taxon>
        <taxon>Sphingobacteriia</taxon>
        <taxon>Sphingobacteriales</taxon>
        <taxon>Sphingobacteriaceae</taxon>
        <taxon>Mucilaginibacter</taxon>
    </lineage>
</organism>
<dbReference type="PROSITE" id="PS51257">
    <property type="entry name" value="PROKAR_LIPOPROTEIN"/>
    <property type="match status" value="1"/>
</dbReference>
<proteinExistence type="predicted"/>
<keyword evidence="2" id="KW-1185">Reference proteome</keyword>
<evidence type="ECO:0000313" key="1">
    <source>
        <dbReference type="EMBL" id="WPU92893.1"/>
    </source>
</evidence>
<sequence>MLPVVKKILPALFILALLYSCKKDKIPYSKLSGEWKLSKTAVIYFPPDTQKNVIHTAEGPNVEILNFNHDGSGESNAGLGGFTYSLNTLKFFYARTGYYEYWNMALNADTLTLTKETAGPPKSETVNYYIKIK</sequence>
<dbReference type="RefSeq" id="WP_321562051.1">
    <property type="nucleotide sequence ID" value="NZ_CP139558.1"/>
</dbReference>
<reference evidence="1 2" key="1">
    <citation type="submission" date="2023-11" db="EMBL/GenBank/DDBJ databases">
        <title>Analysis of the Genomes of Mucilaginibacter gossypii cycad 4 and M. sabulilitoris SNA2: microbes with the potential for plant growth promotion.</title>
        <authorList>
            <person name="Hirsch A.M."/>
            <person name="Humm E."/>
            <person name="Rubbi M."/>
            <person name="Del Vecchio G."/>
            <person name="Ha S.M."/>
            <person name="Pellegrini M."/>
            <person name="Gunsalus R.P."/>
        </authorList>
    </citation>
    <scope>NUCLEOTIDE SEQUENCE [LARGE SCALE GENOMIC DNA]</scope>
    <source>
        <strain evidence="1 2">SNA2</strain>
    </source>
</reference>
<protein>
    <recommendedName>
        <fullName evidence="3">Lipocalin-like domain-containing protein</fullName>
    </recommendedName>
</protein>
<accession>A0ABZ0TIM8</accession>
<dbReference type="Proteomes" id="UP001324380">
    <property type="component" value="Chromosome"/>
</dbReference>
<name>A0ABZ0TIM8_9SPHI</name>
<dbReference type="EMBL" id="CP139558">
    <property type="protein sequence ID" value="WPU92893.1"/>
    <property type="molecule type" value="Genomic_DNA"/>
</dbReference>